<dbReference type="InterPro" id="IPR012336">
    <property type="entry name" value="Thioredoxin-like_fold"/>
</dbReference>
<reference evidence="9 10" key="1">
    <citation type="submission" date="2019-02" db="EMBL/GenBank/DDBJ databases">
        <title>Genomic Encyclopedia of Type Strains, Phase IV (KMG-IV): sequencing the most valuable type-strain genomes for metagenomic binning, comparative biology and taxonomic classification.</title>
        <authorList>
            <person name="Goeker M."/>
        </authorList>
    </citation>
    <scope>NUCLEOTIDE SEQUENCE [LARGE SCALE GENOMIC DNA]</scope>
    <source>
        <strain evidence="9 10">DSM 101727</strain>
    </source>
</reference>
<keyword evidence="7" id="KW-0472">Membrane</keyword>
<name>A0A4Q7KDQ8_9PSEU</name>
<evidence type="ECO:0000256" key="7">
    <source>
        <dbReference type="SAM" id="Phobius"/>
    </source>
</evidence>
<evidence type="ECO:0000259" key="8">
    <source>
        <dbReference type="Pfam" id="PF13462"/>
    </source>
</evidence>
<keyword evidence="4" id="KW-1015">Disulfide bond</keyword>
<evidence type="ECO:0000256" key="4">
    <source>
        <dbReference type="ARBA" id="ARBA00023157"/>
    </source>
</evidence>
<dbReference type="PANTHER" id="PTHR13887:SF14">
    <property type="entry name" value="DISULFIDE BOND FORMATION PROTEIN D"/>
    <property type="match status" value="1"/>
</dbReference>
<evidence type="ECO:0000256" key="2">
    <source>
        <dbReference type="ARBA" id="ARBA00022729"/>
    </source>
</evidence>
<keyword evidence="7" id="KW-1133">Transmembrane helix</keyword>
<dbReference type="Gene3D" id="3.40.30.10">
    <property type="entry name" value="Glutaredoxin"/>
    <property type="match status" value="1"/>
</dbReference>
<dbReference type="GO" id="GO:0016491">
    <property type="term" value="F:oxidoreductase activity"/>
    <property type="evidence" value="ECO:0007669"/>
    <property type="project" value="UniProtKB-KW"/>
</dbReference>
<dbReference type="OrthoDB" id="117402at2"/>
<accession>A0A4Q7KDQ8</accession>
<dbReference type="GO" id="GO:0016853">
    <property type="term" value="F:isomerase activity"/>
    <property type="evidence" value="ECO:0007669"/>
    <property type="project" value="UniProtKB-KW"/>
</dbReference>
<keyword evidence="10" id="KW-1185">Reference proteome</keyword>
<keyword evidence="7" id="KW-0812">Transmembrane</keyword>
<comment type="similarity">
    <text evidence="1">Belongs to the thioredoxin family. DsbA subfamily.</text>
</comment>
<feature type="compositionally biased region" description="Low complexity" evidence="6">
    <location>
        <begin position="19"/>
        <end position="33"/>
    </location>
</feature>
<evidence type="ECO:0000256" key="5">
    <source>
        <dbReference type="ARBA" id="ARBA00023284"/>
    </source>
</evidence>
<evidence type="ECO:0000256" key="6">
    <source>
        <dbReference type="SAM" id="MobiDB-lite"/>
    </source>
</evidence>
<keyword evidence="3" id="KW-0560">Oxidoreductase</keyword>
<dbReference type="Proteomes" id="UP000294257">
    <property type="component" value="Unassembled WGS sequence"/>
</dbReference>
<dbReference type="InterPro" id="IPR036249">
    <property type="entry name" value="Thioredoxin-like_sf"/>
</dbReference>
<dbReference type="SUPFAM" id="SSF52833">
    <property type="entry name" value="Thioredoxin-like"/>
    <property type="match status" value="1"/>
</dbReference>
<dbReference type="EMBL" id="SGWQ01000013">
    <property type="protein sequence ID" value="RZS32171.1"/>
    <property type="molecule type" value="Genomic_DNA"/>
</dbReference>
<sequence>MGGAERSARKRRQQGGTPGSKAQSKGAKAVAAARSNGDRNKMIIGAIVVVLLAGAVIGGVIYTNSQKNKTEDQTIALQTATNHQVVREGPVVVVGKPDAKVTVDIYEDFLCPGCGAFEKRNGEAIDKKVGEGAIKVRYHMMPMLSDASDPPGYSADSSNAALCAADAGQFPSFHKSLFAAQPEEGARGYDKGQLIGLGKRAGITDGAFESCVNSGKYNQIAAEDFQKASKAPELQRESSGRKGFFSPTVAVNNKVVETGDSGWLDRVASGAA</sequence>
<feature type="domain" description="Thioredoxin-like fold" evidence="8">
    <location>
        <begin position="92"/>
        <end position="235"/>
    </location>
</feature>
<keyword evidence="9" id="KW-0413">Isomerase</keyword>
<dbReference type="PANTHER" id="PTHR13887">
    <property type="entry name" value="GLUTATHIONE S-TRANSFERASE KAPPA"/>
    <property type="match status" value="1"/>
</dbReference>
<dbReference type="Pfam" id="PF13462">
    <property type="entry name" value="Thioredoxin_4"/>
    <property type="match status" value="1"/>
</dbReference>
<gene>
    <name evidence="9" type="ORF">EV193_11312</name>
</gene>
<comment type="caution">
    <text evidence="9">The sequence shown here is derived from an EMBL/GenBank/DDBJ whole genome shotgun (WGS) entry which is preliminary data.</text>
</comment>
<proteinExistence type="inferred from homology"/>
<feature type="transmembrane region" description="Helical" evidence="7">
    <location>
        <begin position="42"/>
        <end position="62"/>
    </location>
</feature>
<feature type="region of interest" description="Disordered" evidence="6">
    <location>
        <begin position="1"/>
        <end position="33"/>
    </location>
</feature>
<organism evidence="9 10">
    <name type="scientific">Herbihabitans rhizosphaerae</name>
    <dbReference type="NCBI Taxonomy" id="1872711"/>
    <lineage>
        <taxon>Bacteria</taxon>
        <taxon>Bacillati</taxon>
        <taxon>Actinomycetota</taxon>
        <taxon>Actinomycetes</taxon>
        <taxon>Pseudonocardiales</taxon>
        <taxon>Pseudonocardiaceae</taxon>
        <taxon>Herbihabitans</taxon>
    </lineage>
</organism>
<evidence type="ECO:0000256" key="3">
    <source>
        <dbReference type="ARBA" id="ARBA00023002"/>
    </source>
</evidence>
<evidence type="ECO:0000313" key="10">
    <source>
        <dbReference type="Proteomes" id="UP000294257"/>
    </source>
</evidence>
<evidence type="ECO:0000256" key="1">
    <source>
        <dbReference type="ARBA" id="ARBA00005791"/>
    </source>
</evidence>
<protein>
    <submittedName>
        <fullName evidence="9">Protein-disulfide isomerase</fullName>
    </submittedName>
</protein>
<keyword evidence="2" id="KW-0732">Signal</keyword>
<evidence type="ECO:0000313" key="9">
    <source>
        <dbReference type="EMBL" id="RZS32171.1"/>
    </source>
</evidence>
<dbReference type="RefSeq" id="WP_130348002.1">
    <property type="nucleotide sequence ID" value="NZ_SGWQ01000013.1"/>
</dbReference>
<dbReference type="AlphaFoldDB" id="A0A4Q7KDQ8"/>
<keyword evidence="5" id="KW-0676">Redox-active center</keyword>